<dbReference type="AlphaFoldDB" id="A0A345XZF1"/>
<dbReference type="KEGG" id="sarm:DVA86_01860"/>
<protein>
    <submittedName>
        <fullName evidence="2">Uncharacterized protein</fullName>
    </submittedName>
</protein>
<accession>A0A345XZF1</accession>
<reference evidence="2 3" key="1">
    <citation type="submission" date="2018-07" db="EMBL/GenBank/DDBJ databases">
        <title>Draft genome of the type strain Streptomyces armeniacus ATCC 15676.</title>
        <authorList>
            <person name="Labana P."/>
            <person name="Gosse J.T."/>
            <person name="Boddy C.N."/>
        </authorList>
    </citation>
    <scope>NUCLEOTIDE SEQUENCE [LARGE SCALE GENOMIC DNA]</scope>
    <source>
        <strain evidence="2 3">ATCC 15676</strain>
    </source>
</reference>
<sequence>MAAAGCGGSDGDDGGDGGSSGKGPSRTAGAAEKSGGSSPSPSVTAADGSDTGACADGNCEVTVSKPVTFPFKAPGGRAELSVTKVGPNAVDYTVKRAGGGTVKGGASGTDSGCISALRSSGGGTSCGRVGSSPPAKQDGAVLLQVASGADGTAVVTLVSG</sequence>
<gene>
    <name evidence="2" type="ORF">DVA86_01860</name>
</gene>
<evidence type="ECO:0000256" key="1">
    <source>
        <dbReference type="SAM" id="MobiDB-lite"/>
    </source>
</evidence>
<evidence type="ECO:0000313" key="2">
    <source>
        <dbReference type="EMBL" id="AXK37017.1"/>
    </source>
</evidence>
<keyword evidence="3" id="KW-1185">Reference proteome</keyword>
<feature type="region of interest" description="Disordered" evidence="1">
    <location>
        <begin position="1"/>
        <end position="57"/>
    </location>
</feature>
<evidence type="ECO:0000313" key="3">
    <source>
        <dbReference type="Proteomes" id="UP000254425"/>
    </source>
</evidence>
<organism evidence="2 3">
    <name type="scientific">Streptomyces armeniacus</name>
    <dbReference type="NCBI Taxonomy" id="83291"/>
    <lineage>
        <taxon>Bacteria</taxon>
        <taxon>Bacillati</taxon>
        <taxon>Actinomycetota</taxon>
        <taxon>Actinomycetes</taxon>
        <taxon>Kitasatosporales</taxon>
        <taxon>Streptomycetaceae</taxon>
        <taxon>Streptomyces</taxon>
    </lineage>
</organism>
<dbReference type="Proteomes" id="UP000254425">
    <property type="component" value="Chromosome"/>
</dbReference>
<proteinExistence type="predicted"/>
<dbReference type="EMBL" id="CP031320">
    <property type="protein sequence ID" value="AXK37017.1"/>
    <property type="molecule type" value="Genomic_DNA"/>
</dbReference>
<name>A0A345XZF1_9ACTN</name>